<dbReference type="Pfam" id="PF00905">
    <property type="entry name" value="Transpeptidase"/>
    <property type="match status" value="1"/>
</dbReference>
<sequence length="485" mass="50542">MNRQLRGVSTVIVLMFVALFVSTTSIQFFSAEQLRADPRNSRTILASYSTKRGAILVDGSPIAESSPSDDQYQYQRKYTNGELYSAVTGYFTIGQGNSGIESAENGVLSGNSDASFFQNLNAILTGQDVQGDNVNLTIDPDVQKAAYDALGSNTGAVVAIQPKTGKILAMVSKESYDPNVLTSHDTADVVAKYKALEQAAGQPLKNRAIAGDLYTPGSVFKLIVASAALEGGKYTLDSTFPNPSRLQLPGTSTYINNAEGGTCGGGDKVKLRTAIQYSCNIPFAELGQKLGYDAIKNMADKYGFGDQIEVPMKATASQYPDVSDDTAQLMLSAFGQASVRVTPLQMAMVSAGIANGGTVMQPTLIDSITTSDLKTVESFSPKEFSSPLSSSEAGDLTEAMQSVVNAGTGTNAKIPGVDVAGKTGTAEGGTGDPYTLWFTGFAPAKDPEVAVAVVVGNGGGLGQSGVGNTVAAPVAKKVMEAVLNK</sequence>
<dbReference type="GO" id="GO:0071555">
    <property type="term" value="P:cell wall organization"/>
    <property type="evidence" value="ECO:0007669"/>
    <property type="project" value="TreeGrafter"/>
</dbReference>
<accession>A0A175RZH2</accession>
<dbReference type="AlphaFoldDB" id="A0A175RZH2"/>
<dbReference type="InterPro" id="IPR036138">
    <property type="entry name" value="PBP_dimer_sf"/>
</dbReference>
<evidence type="ECO:0000313" key="4">
    <source>
        <dbReference type="Proteomes" id="UP000078252"/>
    </source>
</evidence>
<proteinExistence type="predicted"/>
<dbReference type="PANTHER" id="PTHR30627:SF24">
    <property type="entry name" value="PENICILLIN-BINDING PROTEIN 4B"/>
    <property type="match status" value="1"/>
</dbReference>
<keyword evidence="3" id="KW-0131">Cell cycle</keyword>
<dbReference type="GO" id="GO:0005886">
    <property type="term" value="C:plasma membrane"/>
    <property type="evidence" value="ECO:0007669"/>
    <property type="project" value="TreeGrafter"/>
</dbReference>
<dbReference type="Gene3D" id="3.90.1310.10">
    <property type="entry name" value="Penicillin-binding protein 2a (Domain 2)"/>
    <property type="match status" value="1"/>
</dbReference>
<dbReference type="Gene3D" id="3.40.710.10">
    <property type="entry name" value="DD-peptidase/beta-lactamase superfamily"/>
    <property type="match status" value="1"/>
</dbReference>
<dbReference type="GO" id="GO:0071972">
    <property type="term" value="F:peptidoglycan L,D-transpeptidase activity"/>
    <property type="evidence" value="ECO:0007669"/>
    <property type="project" value="TreeGrafter"/>
</dbReference>
<dbReference type="InterPro" id="IPR012338">
    <property type="entry name" value="Beta-lactam/transpept-like"/>
</dbReference>
<keyword evidence="3" id="KW-0132">Cell division</keyword>
<feature type="domain" description="Penicillin-binding protein transpeptidase" evidence="1">
    <location>
        <begin position="155"/>
        <end position="480"/>
    </location>
</feature>
<evidence type="ECO:0000259" key="2">
    <source>
        <dbReference type="Pfam" id="PF21922"/>
    </source>
</evidence>
<dbReference type="Pfam" id="PF21922">
    <property type="entry name" value="PBP_dimer_2"/>
    <property type="match status" value="1"/>
</dbReference>
<dbReference type="GO" id="GO:0008658">
    <property type="term" value="F:penicillin binding"/>
    <property type="evidence" value="ECO:0007669"/>
    <property type="project" value="InterPro"/>
</dbReference>
<gene>
    <name evidence="3" type="ORF">NS184_03770</name>
</gene>
<reference evidence="3 4" key="1">
    <citation type="journal article" date="2016" name="Front. Microbiol.">
        <title>Genomic Resource of Rice Seed Associated Bacteria.</title>
        <authorList>
            <person name="Midha S."/>
            <person name="Bansal K."/>
            <person name="Sharma S."/>
            <person name="Kumar N."/>
            <person name="Patil P.P."/>
            <person name="Chaudhry V."/>
            <person name="Patil P.B."/>
        </authorList>
    </citation>
    <scope>NUCLEOTIDE SEQUENCE [LARGE SCALE GENOMIC DNA]</scope>
    <source>
        <strain evidence="3 4">NS184</strain>
    </source>
</reference>
<evidence type="ECO:0000313" key="3">
    <source>
        <dbReference type="EMBL" id="KTR09106.1"/>
    </source>
</evidence>
<dbReference type="GO" id="GO:0051301">
    <property type="term" value="P:cell division"/>
    <property type="evidence" value="ECO:0007669"/>
    <property type="project" value="UniProtKB-KW"/>
</dbReference>
<dbReference type="SUPFAM" id="SSF56601">
    <property type="entry name" value="beta-lactamase/transpeptidase-like"/>
    <property type="match status" value="1"/>
</dbReference>
<dbReference type="SUPFAM" id="SSF56519">
    <property type="entry name" value="Penicillin binding protein dimerisation domain"/>
    <property type="match status" value="1"/>
</dbReference>
<evidence type="ECO:0000259" key="1">
    <source>
        <dbReference type="Pfam" id="PF00905"/>
    </source>
</evidence>
<dbReference type="PANTHER" id="PTHR30627">
    <property type="entry name" value="PEPTIDOGLYCAN D,D-TRANSPEPTIDASE"/>
    <property type="match status" value="1"/>
</dbReference>
<dbReference type="InterPro" id="IPR054120">
    <property type="entry name" value="PBPA_dimer"/>
</dbReference>
<comment type="caution">
    <text evidence="3">The sequence shown here is derived from an EMBL/GenBank/DDBJ whole genome shotgun (WGS) entry which is preliminary data.</text>
</comment>
<dbReference type="RefSeq" id="WP_058724798.1">
    <property type="nucleotide sequence ID" value="NZ_LDQC01000022.1"/>
</dbReference>
<dbReference type="PATRIC" id="fig|33881.3.peg.1020"/>
<dbReference type="InterPro" id="IPR001460">
    <property type="entry name" value="PCN-bd_Tpept"/>
</dbReference>
<dbReference type="EMBL" id="LDQC01000022">
    <property type="protein sequence ID" value="KTR09106.1"/>
    <property type="molecule type" value="Genomic_DNA"/>
</dbReference>
<organism evidence="3 4">
    <name type="scientific">Curtobacterium luteum</name>
    <dbReference type="NCBI Taxonomy" id="33881"/>
    <lineage>
        <taxon>Bacteria</taxon>
        <taxon>Bacillati</taxon>
        <taxon>Actinomycetota</taxon>
        <taxon>Actinomycetes</taxon>
        <taxon>Micrococcales</taxon>
        <taxon>Microbacteriaceae</taxon>
        <taxon>Curtobacterium</taxon>
    </lineage>
</organism>
<dbReference type="OrthoDB" id="9766847at2"/>
<protein>
    <submittedName>
        <fullName evidence="3">Cell division protein FtsI</fullName>
    </submittedName>
</protein>
<dbReference type="Proteomes" id="UP000078252">
    <property type="component" value="Unassembled WGS sequence"/>
</dbReference>
<feature type="domain" description="Penicillin binding protein A dimerisation" evidence="2">
    <location>
        <begin position="52"/>
        <end position="134"/>
    </location>
</feature>
<dbReference type="InterPro" id="IPR050515">
    <property type="entry name" value="Beta-lactam/transpept"/>
</dbReference>
<name>A0A175RZH2_9MICO</name>
<dbReference type="STRING" id="33881.NS184_03770"/>